<dbReference type="PROSITE" id="PS51257">
    <property type="entry name" value="PROKAR_LIPOPROTEIN"/>
    <property type="match status" value="1"/>
</dbReference>
<dbReference type="OrthoDB" id="6763840at2759"/>
<name>A0A9P0BC96_BRAAE</name>
<organism evidence="2 3">
    <name type="scientific">Brassicogethes aeneus</name>
    <name type="common">Rape pollen beetle</name>
    <name type="synonym">Meligethes aeneus</name>
    <dbReference type="NCBI Taxonomy" id="1431903"/>
    <lineage>
        <taxon>Eukaryota</taxon>
        <taxon>Metazoa</taxon>
        <taxon>Ecdysozoa</taxon>
        <taxon>Arthropoda</taxon>
        <taxon>Hexapoda</taxon>
        <taxon>Insecta</taxon>
        <taxon>Pterygota</taxon>
        <taxon>Neoptera</taxon>
        <taxon>Endopterygota</taxon>
        <taxon>Coleoptera</taxon>
        <taxon>Polyphaga</taxon>
        <taxon>Cucujiformia</taxon>
        <taxon>Nitidulidae</taxon>
        <taxon>Meligethinae</taxon>
        <taxon>Brassicogethes</taxon>
    </lineage>
</organism>
<protein>
    <submittedName>
        <fullName evidence="2">Uncharacterized protein</fullName>
    </submittedName>
</protein>
<proteinExistence type="predicted"/>
<keyword evidence="1" id="KW-0732">Signal</keyword>
<dbReference type="AlphaFoldDB" id="A0A9P0BC96"/>
<reference evidence="2" key="1">
    <citation type="submission" date="2021-12" db="EMBL/GenBank/DDBJ databases">
        <authorList>
            <person name="King R."/>
        </authorList>
    </citation>
    <scope>NUCLEOTIDE SEQUENCE</scope>
</reference>
<dbReference type="Proteomes" id="UP001154078">
    <property type="component" value="Chromosome 7"/>
</dbReference>
<feature type="chain" id="PRO_5040177245" evidence="1">
    <location>
        <begin position="17"/>
        <end position="176"/>
    </location>
</feature>
<evidence type="ECO:0000256" key="1">
    <source>
        <dbReference type="SAM" id="SignalP"/>
    </source>
</evidence>
<evidence type="ECO:0000313" key="3">
    <source>
        <dbReference type="Proteomes" id="UP001154078"/>
    </source>
</evidence>
<accession>A0A9P0BC96</accession>
<keyword evidence="3" id="KW-1185">Reference proteome</keyword>
<sequence>MKSLIILACFLSLGSCQFQNFDPYLTTTEPTRPIWNGPLANHVSGLPPPDTPEVAAAKSQLRQAYSHVLAVLPTLAPEVRYQKNGILLPQHPQPIQQQPFQQQPIQQQPFPQQTFQPDYQQPIVEPQPVHNSPQFTQFAEEIPRSRIGEVPEVHAARVAFLKAYQDTLASLPPLKN</sequence>
<evidence type="ECO:0000313" key="2">
    <source>
        <dbReference type="EMBL" id="CAH0561156.1"/>
    </source>
</evidence>
<feature type="signal peptide" evidence="1">
    <location>
        <begin position="1"/>
        <end position="16"/>
    </location>
</feature>
<gene>
    <name evidence="2" type="ORF">MELIAE_LOCUS10762</name>
</gene>
<dbReference type="EMBL" id="OV121138">
    <property type="protein sequence ID" value="CAH0561156.1"/>
    <property type="molecule type" value="Genomic_DNA"/>
</dbReference>